<organism evidence="6 7">
    <name type="scientific">Pseudonocardia nematodicida</name>
    <dbReference type="NCBI Taxonomy" id="1206997"/>
    <lineage>
        <taxon>Bacteria</taxon>
        <taxon>Bacillati</taxon>
        <taxon>Actinomycetota</taxon>
        <taxon>Actinomycetes</taxon>
        <taxon>Pseudonocardiales</taxon>
        <taxon>Pseudonocardiaceae</taxon>
        <taxon>Pseudonocardia</taxon>
    </lineage>
</organism>
<dbReference type="PROSITE" id="PS00211">
    <property type="entry name" value="ABC_TRANSPORTER_1"/>
    <property type="match status" value="1"/>
</dbReference>
<keyword evidence="2" id="KW-0813">Transport</keyword>
<gene>
    <name evidence="6" type="primary">aztA</name>
    <name evidence="6" type="ORF">WIS52_23525</name>
</gene>
<proteinExistence type="inferred from homology"/>
<keyword evidence="3" id="KW-0547">Nucleotide-binding</keyword>
<sequence length="233" mass="24502">MQPVVTLDAVTVGYPVRVVLESVDAALPAGRTTAIVGPNGSGKSTLLDAIAGVRPVLSGSVTRSCRTRPAYVTQRSALPDSLPLTVRAAVAMGRWAHRGPWLRLTTRDREVVTDCLRRLELTALGDRSVASLSGGQRQRMLLAQGLAQQSELLLLDEPETGLDVGATELIEQALDEERRAGTSVVRITHDRAVALRSDHCLVLGRGLLVAADVPATALRAGAPPATDASGPPS</sequence>
<dbReference type="InterPro" id="IPR050153">
    <property type="entry name" value="Metal_Ion_Import_ABC"/>
</dbReference>
<dbReference type="PANTHER" id="PTHR42734">
    <property type="entry name" value="METAL TRANSPORT SYSTEM ATP-BINDING PROTEIN TM_0124-RELATED"/>
    <property type="match status" value="1"/>
</dbReference>
<protein>
    <submittedName>
        <fullName evidence="6">Zinc ABC transporter ATP-binding protein AztA</fullName>
    </submittedName>
</protein>
<accession>A0ABV1KHQ7</accession>
<evidence type="ECO:0000313" key="7">
    <source>
        <dbReference type="Proteomes" id="UP001494902"/>
    </source>
</evidence>
<dbReference type="SMART" id="SM00382">
    <property type="entry name" value="AAA"/>
    <property type="match status" value="1"/>
</dbReference>
<reference evidence="6 7" key="1">
    <citation type="submission" date="2024-03" db="EMBL/GenBank/DDBJ databases">
        <title>Draft genome sequence of Pseudonocardia nematodicida JCM 31783.</title>
        <authorList>
            <person name="Butdee W."/>
            <person name="Duangmal K."/>
        </authorList>
    </citation>
    <scope>NUCLEOTIDE SEQUENCE [LARGE SCALE GENOMIC DNA]</scope>
    <source>
        <strain evidence="6 7">JCM 31783</strain>
    </source>
</reference>
<evidence type="ECO:0000256" key="4">
    <source>
        <dbReference type="ARBA" id="ARBA00022840"/>
    </source>
</evidence>
<evidence type="ECO:0000256" key="2">
    <source>
        <dbReference type="ARBA" id="ARBA00022448"/>
    </source>
</evidence>
<dbReference type="PROSITE" id="PS50893">
    <property type="entry name" value="ABC_TRANSPORTER_2"/>
    <property type="match status" value="1"/>
</dbReference>
<dbReference type="GO" id="GO:0005524">
    <property type="term" value="F:ATP binding"/>
    <property type="evidence" value="ECO:0007669"/>
    <property type="project" value="UniProtKB-KW"/>
</dbReference>
<dbReference type="EMBL" id="JBEDNQ010000010">
    <property type="protein sequence ID" value="MEQ3553453.1"/>
    <property type="molecule type" value="Genomic_DNA"/>
</dbReference>
<evidence type="ECO:0000256" key="3">
    <source>
        <dbReference type="ARBA" id="ARBA00022741"/>
    </source>
</evidence>
<comment type="similarity">
    <text evidence="1">Belongs to the ABC transporter superfamily.</text>
</comment>
<keyword evidence="7" id="KW-1185">Reference proteome</keyword>
<dbReference type="InterPro" id="IPR017871">
    <property type="entry name" value="ABC_transporter-like_CS"/>
</dbReference>
<dbReference type="InterPro" id="IPR003593">
    <property type="entry name" value="AAA+_ATPase"/>
</dbReference>
<dbReference type="InterPro" id="IPR047748">
    <property type="entry name" value="AztA-like"/>
</dbReference>
<dbReference type="InterPro" id="IPR003439">
    <property type="entry name" value="ABC_transporter-like_ATP-bd"/>
</dbReference>
<dbReference type="Proteomes" id="UP001494902">
    <property type="component" value="Unassembled WGS sequence"/>
</dbReference>
<evidence type="ECO:0000256" key="1">
    <source>
        <dbReference type="ARBA" id="ARBA00005417"/>
    </source>
</evidence>
<dbReference type="RefSeq" id="WP_349300520.1">
    <property type="nucleotide sequence ID" value="NZ_JBEDNQ010000010.1"/>
</dbReference>
<dbReference type="Pfam" id="PF00005">
    <property type="entry name" value="ABC_tran"/>
    <property type="match status" value="1"/>
</dbReference>
<feature type="domain" description="ABC transporter" evidence="5">
    <location>
        <begin position="5"/>
        <end position="230"/>
    </location>
</feature>
<evidence type="ECO:0000259" key="5">
    <source>
        <dbReference type="PROSITE" id="PS50893"/>
    </source>
</evidence>
<dbReference type="NCBIfam" id="NF040873">
    <property type="entry name" value="AztA"/>
    <property type="match status" value="1"/>
</dbReference>
<dbReference type="PANTHER" id="PTHR42734:SF5">
    <property type="entry name" value="IRON TRANSPORT SYSTEM ATP-BINDING PROTEIN HI_0361-RELATED"/>
    <property type="match status" value="1"/>
</dbReference>
<dbReference type="SUPFAM" id="SSF52540">
    <property type="entry name" value="P-loop containing nucleoside triphosphate hydrolases"/>
    <property type="match status" value="1"/>
</dbReference>
<keyword evidence="4 6" id="KW-0067">ATP-binding</keyword>
<name>A0ABV1KHQ7_9PSEU</name>
<dbReference type="Gene3D" id="3.40.50.300">
    <property type="entry name" value="P-loop containing nucleotide triphosphate hydrolases"/>
    <property type="match status" value="1"/>
</dbReference>
<comment type="caution">
    <text evidence="6">The sequence shown here is derived from an EMBL/GenBank/DDBJ whole genome shotgun (WGS) entry which is preliminary data.</text>
</comment>
<evidence type="ECO:0000313" key="6">
    <source>
        <dbReference type="EMBL" id="MEQ3553453.1"/>
    </source>
</evidence>
<dbReference type="InterPro" id="IPR027417">
    <property type="entry name" value="P-loop_NTPase"/>
</dbReference>